<gene>
    <name evidence="2" type="ORF">CYMTET_24945</name>
</gene>
<dbReference type="Proteomes" id="UP001190700">
    <property type="component" value="Unassembled WGS sequence"/>
</dbReference>
<evidence type="ECO:0000256" key="1">
    <source>
        <dbReference type="SAM" id="MobiDB-lite"/>
    </source>
</evidence>
<keyword evidence="3" id="KW-1185">Reference proteome</keyword>
<reference evidence="2 3" key="1">
    <citation type="journal article" date="2015" name="Genome Biol. Evol.">
        <title>Comparative Genomics of a Bacterivorous Green Alga Reveals Evolutionary Causalities and Consequences of Phago-Mixotrophic Mode of Nutrition.</title>
        <authorList>
            <person name="Burns J.A."/>
            <person name="Paasch A."/>
            <person name="Narechania A."/>
            <person name="Kim E."/>
        </authorList>
    </citation>
    <scope>NUCLEOTIDE SEQUENCE [LARGE SCALE GENOMIC DNA]</scope>
    <source>
        <strain evidence="2 3">PLY_AMNH</strain>
    </source>
</reference>
<dbReference type="EMBL" id="LGRX02013098">
    <property type="protein sequence ID" value="KAK3266428.1"/>
    <property type="molecule type" value="Genomic_DNA"/>
</dbReference>
<organism evidence="2 3">
    <name type="scientific">Cymbomonas tetramitiformis</name>
    <dbReference type="NCBI Taxonomy" id="36881"/>
    <lineage>
        <taxon>Eukaryota</taxon>
        <taxon>Viridiplantae</taxon>
        <taxon>Chlorophyta</taxon>
        <taxon>Pyramimonadophyceae</taxon>
        <taxon>Pyramimonadales</taxon>
        <taxon>Pyramimonadaceae</taxon>
        <taxon>Cymbomonas</taxon>
    </lineage>
</organism>
<dbReference type="AlphaFoldDB" id="A0AAE0FV74"/>
<proteinExistence type="predicted"/>
<accession>A0AAE0FV74</accession>
<comment type="caution">
    <text evidence="2">The sequence shown here is derived from an EMBL/GenBank/DDBJ whole genome shotgun (WGS) entry which is preliminary data.</text>
</comment>
<feature type="region of interest" description="Disordered" evidence="1">
    <location>
        <begin position="1"/>
        <end position="23"/>
    </location>
</feature>
<evidence type="ECO:0000313" key="2">
    <source>
        <dbReference type="EMBL" id="KAK3266428.1"/>
    </source>
</evidence>
<evidence type="ECO:0000313" key="3">
    <source>
        <dbReference type="Proteomes" id="UP001190700"/>
    </source>
</evidence>
<protein>
    <submittedName>
        <fullName evidence="2">Uncharacterized protein</fullName>
    </submittedName>
</protein>
<name>A0AAE0FV74_9CHLO</name>
<sequence length="130" mass="13934">MGIQLTASVRDSPTPSTPPVAAPTAPLAADTLIGIKAARTLYEDSITKVDAIYSSGRHRAWAKAVRELALGGKDVRFTAEGADVEKLAKIVVIHKNDFSCAGLDLASFDLDDPTRRVIEKVNELLYAILT</sequence>